<dbReference type="EMBL" id="LZKQ01000134">
    <property type="protein sequence ID" value="OBI84593.1"/>
    <property type="molecule type" value="Genomic_DNA"/>
</dbReference>
<evidence type="ECO:0000313" key="5">
    <source>
        <dbReference type="EMBL" id="OBI84593.1"/>
    </source>
</evidence>
<dbReference type="InterPro" id="IPR001910">
    <property type="entry name" value="Inosine/uridine_hydrolase_dom"/>
</dbReference>
<evidence type="ECO:0000256" key="2">
    <source>
        <dbReference type="ARBA" id="ARBA00023295"/>
    </source>
</evidence>
<dbReference type="GO" id="GO:0006152">
    <property type="term" value="P:purine nucleoside catabolic process"/>
    <property type="evidence" value="ECO:0007669"/>
    <property type="project" value="TreeGrafter"/>
</dbReference>
<dbReference type="Proteomes" id="UP000093795">
    <property type="component" value="Unassembled WGS sequence"/>
</dbReference>
<dbReference type="InterPro" id="IPR023186">
    <property type="entry name" value="IUNH"/>
</dbReference>
<dbReference type="Pfam" id="PF01156">
    <property type="entry name" value="IU_nuc_hydro"/>
    <property type="match status" value="1"/>
</dbReference>
<evidence type="ECO:0000256" key="3">
    <source>
        <dbReference type="SAM" id="MobiDB-lite"/>
    </source>
</evidence>
<dbReference type="PANTHER" id="PTHR12304">
    <property type="entry name" value="INOSINE-URIDINE PREFERRING NUCLEOSIDE HYDROLASE"/>
    <property type="match status" value="1"/>
</dbReference>
<feature type="domain" description="Inosine/uridine-preferring nucleoside hydrolase" evidence="4">
    <location>
        <begin position="4"/>
        <end position="296"/>
    </location>
</feature>
<evidence type="ECO:0000259" key="4">
    <source>
        <dbReference type="Pfam" id="PF01156"/>
    </source>
</evidence>
<feature type="region of interest" description="Disordered" evidence="3">
    <location>
        <begin position="65"/>
        <end position="85"/>
    </location>
</feature>
<sequence>MSAVFADVDTGIDDAIALIYLLASGVDLVGVASTGGNIAVDQVCANNLALLELCGAAEVPVSRGAGQPLAGPGPRRGDFHGPNGLGYAELPPAERPVTGHDAAAAWVRAAHRYPGELIGLATGPLTNLALAVRAEPELPRLLGRLVIMGGMFGNEIDADRQAEWNVKVDPEATAEVFAAWAGRGHLPVVCGLDLTRTVAMTPDHLYRLPGAGPVSRFIRDAMRFYFEVHRDRGLGYLAHLHDPLAAAVALDPQLVQTRAARVSVGLRGERGLTSAGWDSPEPNARIGVRVDAEAVLERLITRVAAFARSVR</sequence>
<dbReference type="AlphaFoldDB" id="A0A1A3CD41"/>
<dbReference type="GO" id="GO:0008477">
    <property type="term" value="F:purine nucleosidase activity"/>
    <property type="evidence" value="ECO:0007669"/>
    <property type="project" value="TreeGrafter"/>
</dbReference>
<dbReference type="eggNOG" id="COG1957">
    <property type="taxonomic scope" value="Bacteria"/>
</dbReference>
<dbReference type="GO" id="GO:0045437">
    <property type="term" value="F:uridine nucleosidase activity"/>
    <property type="evidence" value="ECO:0007669"/>
    <property type="project" value="UniProtKB-ARBA"/>
</dbReference>
<keyword evidence="1 5" id="KW-0378">Hydrolase</keyword>
<evidence type="ECO:0000256" key="1">
    <source>
        <dbReference type="ARBA" id="ARBA00022801"/>
    </source>
</evidence>
<dbReference type="SUPFAM" id="SSF53590">
    <property type="entry name" value="Nucleoside hydrolase"/>
    <property type="match status" value="1"/>
</dbReference>
<dbReference type="InterPro" id="IPR036452">
    <property type="entry name" value="Ribo_hydro-like"/>
</dbReference>
<dbReference type="STRING" id="1790.A5645_19360"/>
<protein>
    <submittedName>
        <fullName evidence="5">Nucleoside hydrolase</fullName>
    </submittedName>
</protein>
<accession>A0A1A3CD41</accession>
<dbReference type="PROSITE" id="PS01247">
    <property type="entry name" value="IUNH"/>
    <property type="match status" value="1"/>
</dbReference>
<dbReference type="GO" id="GO:0005829">
    <property type="term" value="C:cytosol"/>
    <property type="evidence" value="ECO:0007669"/>
    <property type="project" value="TreeGrafter"/>
</dbReference>
<reference evidence="5 6" key="1">
    <citation type="submission" date="2016-06" db="EMBL/GenBank/DDBJ databases">
        <authorList>
            <person name="Kjaerup R.B."/>
            <person name="Dalgaard T.S."/>
            <person name="Juul-Madsen H.R."/>
        </authorList>
    </citation>
    <scope>NUCLEOTIDE SEQUENCE [LARGE SCALE GENOMIC DNA]</scope>
    <source>
        <strain evidence="5 6">1081914.2</strain>
    </source>
</reference>
<gene>
    <name evidence="5" type="ORF">A9X01_19300</name>
</gene>
<evidence type="ECO:0000313" key="6">
    <source>
        <dbReference type="Proteomes" id="UP000093795"/>
    </source>
</evidence>
<name>A0A1A3CD41_MYCAS</name>
<dbReference type="PANTHER" id="PTHR12304:SF4">
    <property type="entry name" value="URIDINE NUCLEOSIDASE"/>
    <property type="match status" value="1"/>
</dbReference>
<dbReference type="Gene3D" id="3.90.245.10">
    <property type="entry name" value="Ribonucleoside hydrolase-like"/>
    <property type="match status" value="1"/>
</dbReference>
<keyword evidence="2" id="KW-0326">Glycosidase</keyword>
<organism evidence="5 6">
    <name type="scientific">Mycobacterium asiaticum</name>
    <dbReference type="NCBI Taxonomy" id="1790"/>
    <lineage>
        <taxon>Bacteria</taxon>
        <taxon>Bacillati</taxon>
        <taxon>Actinomycetota</taxon>
        <taxon>Actinomycetes</taxon>
        <taxon>Mycobacteriales</taxon>
        <taxon>Mycobacteriaceae</taxon>
        <taxon>Mycobacterium</taxon>
    </lineage>
</organism>
<comment type="caution">
    <text evidence="5">The sequence shown here is derived from an EMBL/GenBank/DDBJ whole genome shotgun (WGS) entry which is preliminary data.</text>
</comment>
<dbReference type="InterPro" id="IPR015910">
    <property type="entry name" value="I/U_nuclsd_hydro_CS"/>
</dbReference>
<proteinExistence type="predicted"/>